<evidence type="ECO:0000313" key="2">
    <source>
        <dbReference type="Proteomes" id="UP000505377"/>
    </source>
</evidence>
<sequence>MHVTLTAQGAVVVDADDCTRLHLETSLTGPALRAALRDTGTGEVAPDGAVWLDLAVLRSRAQLAATAEDWPARWDKMVGYAEKSGWLSVDGRSVKVHIEGAQA</sequence>
<dbReference type="AlphaFoldDB" id="A0A6M6JKI5"/>
<dbReference type="Proteomes" id="UP000505377">
    <property type="component" value="Chromosome"/>
</dbReference>
<gene>
    <name evidence="1" type="ORF">HOP40_18590</name>
</gene>
<organism evidence="1 2">
    <name type="scientific">Pseudonocardia broussonetiae</name>
    <dbReference type="NCBI Taxonomy" id="2736640"/>
    <lineage>
        <taxon>Bacteria</taxon>
        <taxon>Bacillati</taxon>
        <taxon>Actinomycetota</taxon>
        <taxon>Actinomycetes</taxon>
        <taxon>Pseudonocardiales</taxon>
        <taxon>Pseudonocardiaceae</taxon>
        <taxon>Pseudonocardia</taxon>
    </lineage>
</organism>
<accession>A0A6M6JKI5</accession>
<name>A0A6M6JKI5_9PSEU</name>
<dbReference type="KEGG" id="pbro:HOP40_18590"/>
<keyword evidence="2" id="KW-1185">Reference proteome</keyword>
<dbReference type="RefSeq" id="WP_172160302.1">
    <property type="nucleotide sequence ID" value="NZ_CP053564.1"/>
</dbReference>
<evidence type="ECO:0000313" key="1">
    <source>
        <dbReference type="EMBL" id="QJY47570.1"/>
    </source>
</evidence>
<dbReference type="EMBL" id="CP053564">
    <property type="protein sequence ID" value="QJY47570.1"/>
    <property type="molecule type" value="Genomic_DNA"/>
</dbReference>
<reference evidence="1 2" key="1">
    <citation type="submission" date="2020-05" db="EMBL/GenBank/DDBJ databases">
        <authorList>
            <person name="Mo P."/>
        </authorList>
    </citation>
    <scope>NUCLEOTIDE SEQUENCE [LARGE SCALE GENOMIC DNA]</scope>
    <source>
        <strain evidence="1 2">Gen01</strain>
    </source>
</reference>
<protein>
    <submittedName>
        <fullName evidence="1">Uncharacterized protein</fullName>
    </submittedName>
</protein>
<proteinExistence type="predicted"/>